<protein>
    <submittedName>
        <fullName evidence="1">Uncharacterized protein</fullName>
    </submittedName>
</protein>
<name>E6PXM6_9ZZZZ</name>
<dbReference type="AlphaFoldDB" id="E6PXM6"/>
<dbReference type="EMBL" id="CABN01000041">
    <property type="protein sequence ID" value="CBH99685.1"/>
    <property type="molecule type" value="Genomic_DNA"/>
</dbReference>
<gene>
    <name evidence="1" type="ORF">CARN3_0628</name>
</gene>
<reference evidence="1" key="1">
    <citation type="submission" date="2009-10" db="EMBL/GenBank/DDBJ databases">
        <title>Diversity of trophic interactions inside an arsenic-rich microbial ecosystem.</title>
        <authorList>
            <person name="Bertin P.N."/>
            <person name="Heinrich-Salmeron A."/>
            <person name="Pelletier E."/>
            <person name="Goulhen-Chollet F."/>
            <person name="Arsene-Ploetze F."/>
            <person name="Gallien S."/>
            <person name="Calteau A."/>
            <person name="Vallenet D."/>
            <person name="Casiot C."/>
            <person name="Chane-Woon-Ming B."/>
            <person name="Giloteaux L."/>
            <person name="Barakat M."/>
            <person name="Bonnefoy V."/>
            <person name="Bruneel O."/>
            <person name="Chandler M."/>
            <person name="Cleiss J."/>
            <person name="Duran R."/>
            <person name="Elbaz-Poulichet F."/>
            <person name="Fonknechten N."/>
            <person name="Lauga B."/>
            <person name="Mornico D."/>
            <person name="Ortet P."/>
            <person name="Schaeffer C."/>
            <person name="Siguier P."/>
            <person name="Alexander Thil Smith A."/>
            <person name="Van Dorsselaer A."/>
            <person name="Weissenbach J."/>
            <person name="Medigue C."/>
            <person name="Le Paslier D."/>
        </authorList>
    </citation>
    <scope>NUCLEOTIDE SEQUENCE</scope>
</reference>
<accession>E6PXM6</accession>
<proteinExistence type="predicted"/>
<evidence type="ECO:0000313" key="1">
    <source>
        <dbReference type="EMBL" id="CBH99685.1"/>
    </source>
</evidence>
<organism evidence="1">
    <name type="scientific">mine drainage metagenome</name>
    <dbReference type="NCBI Taxonomy" id="410659"/>
    <lineage>
        <taxon>unclassified sequences</taxon>
        <taxon>metagenomes</taxon>
        <taxon>ecological metagenomes</taxon>
    </lineage>
</organism>
<sequence>MQRLFNDLFQQARPAGLQRKFHYEPSSELIEALRPEYQERLDSNFRHPDSFQLNGYSLAEFKAVYVGLLVLSAIHEYICYPWDKHGQPISESSLVMVKRRFQWISKLSSISGVPENTCNTIVKELTLRPDNRSFTSLCITPFVPLDSRGDTLAVAPQFPLTSAVDENALRQFSYTYPALFSAQNTQKEETMRSQLRAGNPRYKVDFSVPLPDGSTEIDALIEDEATSTVVLAELKWLRKPYKPLERVEREKDLEKGKSQLELIRAYSRAHPVFLLERGKLSRSLSNYEKVHHILLVRDYWHWIEPEDSIAILDFDEFLAQFRGSSSLHDLMTGLLSYRWLPIEGQHFYVDYTATSVNGATIESPLFHDGRR</sequence>
<comment type="caution">
    <text evidence="1">The sequence shown here is derived from an EMBL/GenBank/DDBJ whole genome shotgun (WGS) entry which is preliminary data.</text>
</comment>